<dbReference type="Pfam" id="PF24764">
    <property type="entry name" value="rva_4"/>
    <property type="match status" value="1"/>
</dbReference>
<dbReference type="PANTHER" id="PTHR46791:SF5">
    <property type="entry name" value="CLR5 DOMAIN-CONTAINING PROTEIN-RELATED"/>
    <property type="match status" value="1"/>
</dbReference>
<reference evidence="2" key="1">
    <citation type="submission" date="2023-03" db="EMBL/GenBank/DDBJ databases">
        <title>Massive genome expansion in bonnet fungi (Mycena s.s.) driven by repeated elements and novel gene families across ecological guilds.</title>
        <authorList>
            <consortium name="Lawrence Berkeley National Laboratory"/>
            <person name="Harder C.B."/>
            <person name="Miyauchi S."/>
            <person name="Viragh M."/>
            <person name="Kuo A."/>
            <person name="Thoen E."/>
            <person name="Andreopoulos B."/>
            <person name="Lu D."/>
            <person name="Skrede I."/>
            <person name="Drula E."/>
            <person name="Henrissat B."/>
            <person name="Morin E."/>
            <person name="Kohler A."/>
            <person name="Barry K."/>
            <person name="LaButti K."/>
            <person name="Morin E."/>
            <person name="Salamov A."/>
            <person name="Lipzen A."/>
            <person name="Mereny Z."/>
            <person name="Hegedus B."/>
            <person name="Baldrian P."/>
            <person name="Stursova M."/>
            <person name="Weitz H."/>
            <person name="Taylor A."/>
            <person name="Grigoriev I.V."/>
            <person name="Nagy L.G."/>
            <person name="Martin F."/>
            <person name="Kauserud H."/>
        </authorList>
    </citation>
    <scope>NUCLEOTIDE SEQUENCE</scope>
    <source>
        <strain evidence="2">9144</strain>
    </source>
</reference>
<dbReference type="AlphaFoldDB" id="A0AAD6VBT6"/>
<dbReference type="Proteomes" id="UP001219525">
    <property type="component" value="Unassembled WGS sequence"/>
</dbReference>
<keyword evidence="3" id="KW-1185">Reference proteome</keyword>
<proteinExistence type="predicted"/>
<gene>
    <name evidence="2" type="ORF">GGX14DRAFT_365623</name>
</gene>
<evidence type="ECO:0000259" key="1">
    <source>
        <dbReference type="Pfam" id="PF24764"/>
    </source>
</evidence>
<feature type="domain" description="Integrase core" evidence="1">
    <location>
        <begin position="1"/>
        <end position="107"/>
    </location>
</feature>
<protein>
    <recommendedName>
        <fullName evidence="1">Integrase core domain-containing protein</fullName>
    </recommendedName>
</protein>
<sequence>MESVKGHGRGSYIWGSSVHNIRIERLWVDVTRGIGKKWADFFYDLEESHGLCVDRPAHLWLLHHLFLGPLNADMQEWADAWNSHKITIKGEKKASPREMFTFGLLEQGPRGIGPLIQAEEEAVEDLAQFGVDWEAQGNADILAHHADNNPQEWQDDRGFGDFPTPANMSEVVVEAPNCPFSADECTALDNELAQLVDVTSRDMAVRRLVWKAALAICIQMNA</sequence>
<comment type="caution">
    <text evidence="2">The sequence shown here is derived from an EMBL/GenBank/DDBJ whole genome shotgun (WGS) entry which is preliminary data.</text>
</comment>
<evidence type="ECO:0000313" key="2">
    <source>
        <dbReference type="EMBL" id="KAJ7208183.1"/>
    </source>
</evidence>
<accession>A0AAD6VBT6</accession>
<evidence type="ECO:0000313" key="3">
    <source>
        <dbReference type="Proteomes" id="UP001219525"/>
    </source>
</evidence>
<dbReference type="PANTHER" id="PTHR46791">
    <property type="entry name" value="EXPRESSED PROTEIN"/>
    <property type="match status" value="1"/>
</dbReference>
<dbReference type="EMBL" id="JARJCW010000034">
    <property type="protein sequence ID" value="KAJ7208183.1"/>
    <property type="molecule type" value="Genomic_DNA"/>
</dbReference>
<organism evidence="2 3">
    <name type="scientific">Mycena pura</name>
    <dbReference type="NCBI Taxonomy" id="153505"/>
    <lineage>
        <taxon>Eukaryota</taxon>
        <taxon>Fungi</taxon>
        <taxon>Dikarya</taxon>
        <taxon>Basidiomycota</taxon>
        <taxon>Agaricomycotina</taxon>
        <taxon>Agaricomycetes</taxon>
        <taxon>Agaricomycetidae</taxon>
        <taxon>Agaricales</taxon>
        <taxon>Marasmiineae</taxon>
        <taxon>Mycenaceae</taxon>
        <taxon>Mycena</taxon>
    </lineage>
</organism>
<dbReference type="InterPro" id="IPR058913">
    <property type="entry name" value="Integrase_dom_put"/>
</dbReference>
<name>A0AAD6VBT6_9AGAR</name>